<dbReference type="AlphaFoldDB" id="A0A0D1WNX2"/>
<protein>
    <submittedName>
        <fullName evidence="2">Membrane protein</fullName>
    </submittedName>
</protein>
<reference evidence="2 4" key="1">
    <citation type="submission" date="2015-07" db="EMBL/GenBank/DDBJ databases">
        <title>Fjat-14205 dsm 2895.</title>
        <authorList>
            <person name="Liu B."/>
            <person name="Wang J."/>
            <person name="Zhu Y."/>
            <person name="Liu G."/>
            <person name="Chen Q."/>
            <person name="Chen Z."/>
            <person name="Lan J."/>
            <person name="Che J."/>
            <person name="Ge C."/>
            <person name="Shi H."/>
            <person name="Pan Z."/>
            <person name="Liu X."/>
        </authorList>
    </citation>
    <scope>NUCLEOTIDE SEQUENCE [LARGE SCALE GENOMIC DNA]</scope>
    <source>
        <strain evidence="2 4">DSM 2895</strain>
    </source>
</reference>
<organism evidence="2 4">
    <name type="scientific">Aneurinibacillus migulanus</name>
    <name type="common">Bacillus migulanus</name>
    <dbReference type="NCBI Taxonomy" id="47500"/>
    <lineage>
        <taxon>Bacteria</taxon>
        <taxon>Bacillati</taxon>
        <taxon>Bacillota</taxon>
        <taxon>Bacilli</taxon>
        <taxon>Bacillales</taxon>
        <taxon>Paenibacillaceae</taxon>
        <taxon>Aneurinibacillus group</taxon>
        <taxon>Aneurinibacillus</taxon>
    </lineage>
</organism>
<feature type="transmembrane region" description="Helical" evidence="1">
    <location>
        <begin position="40"/>
        <end position="62"/>
    </location>
</feature>
<dbReference type="Proteomes" id="UP000037269">
    <property type="component" value="Unassembled WGS sequence"/>
</dbReference>
<dbReference type="InterPro" id="IPR007211">
    <property type="entry name" value="DUF378"/>
</dbReference>
<keyword evidence="1" id="KW-0472">Membrane</keyword>
<dbReference type="PANTHER" id="PTHR37304">
    <property type="entry name" value="MEMBRANE PROTEIN-RELATED"/>
    <property type="match status" value="1"/>
</dbReference>
<proteinExistence type="predicted"/>
<name>A0A0D1WNX2_ANEMI</name>
<keyword evidence="4" id="KW-1185">Reference proteome</keyword>
<feature type="transmembrane region" description="Helical" evidence="1">
    <location>
        <begin position="7"/>
        <end position="34"/>
    </location>
</feature>
<dbReference type="RefSeq" id="WP_043063190.1">
    <property type="nucleotide sequence ID" value="NZ_BJOA01000162.1"/>
</dbReference>
<keyword evidence="1" id="KW-1133">Transmembrane helix</keyword>
<dbReference type="Proteomes" id="UP000182836">
    <property type="component" value="Unassembled WGS sequence"/>
</dbReference>
<keyword evidence="1" id="KW-0812">Transmembrane</keyword>
<reference evidence="3 5" key="2">
    <citation type="submission" date="2016-10" db="EMBL/GenBank/DDBJ databases">
        <authorList>
            <person name="de Groot N.N."/>
        </authorList>
    </citation>
    <scope>NUCLEOTIDE SEQUENCE [LARGE SCALE GENOMIC DNA]</scope>
    <source>
        <strain evidence="3 5">DSM 2895</strain>
    </source>
</reference>
<sequence>MNTLLRIALVLVIIGAINWGLVGFFQFDLVAAIFGGQDAILSRIVYALVGISGLYAITTFFTPEKVKM</sequence>
<dbReference type="EMBL" id="LGUG01000004">
    <property type="protein sequence ID" value="KON94975.1"/>
    <property type="molecule type" value="Genomic_DNA"/>
</dbReference>
<evidence type="ECO:0000313" key="4">
    <source>
        <dbReference type="Proteomes" id="UP000037269"/>
    </source>
</evidence>
<dbReference type="GeneID" id="42304612"/>
<evidence type="ECO:0000256" key="1">
    <source>
        <dbReference type="SAM" id="Phobius"/>
    </source>
</evidence>
<gene>
    <name evidence="2" type="ORF">AF333_05240</name>
    <name evidence="3" type="ORF">SAMN04487909_14719</name>
</gene>
<dbReference type="PANTHER" id="PTHR37304:SF1">
    <property type="entry name" value="MEMBRANE PROTEIN"/>
    <property type="match status" value="1"/>
</dbReference>
<dbReference type="Pfam" id="PF04070">
    <property type="entry name" value="DUF378"/>
    <property type="match status" value="1"/>
</dbReference>
<evidence type="ECO:0000313" key="5">
    <source>
        <dbReference type="Proteomes" id="UP000182836"/>
    </source>
</evidence>
<evidence type="ECO:0000313" key="3">
    <source>
        <dbReference type="EMBL" id="SDK28456.1"/>
    </source>
</evidence>
<dbReference type="OrthoDB" id="9812136at2"/>
<accession>A0A0D1WNX2</accession>
<dbReference type="EMBL" id="FNED01000047">
    <property type="protein sequence ID" value="SDK28456.1"/>
    <property type="molecule type" value="Genomic_DNA"/>
</dbReference>
<evidence type="ECO:0000313" key="2">
    <source>
        <dbReference type="EMBL" id="KON94975.1"/>
    </source>
</evidence>
<dbReference type="STRING" id="47500.AF333_05240"/>
<dbReference type="PATRIC" id="fig|47500.8.peg.35"/>